<dbReference type="InterPro" id="IPR006336">
    <property type="entry name" value="GCS2"/>
</dbReference>
<dbReference type="InterPro" id="IPR014746">
    <property type="entry name" value="Gln_synth/guanido_kin_cat_dom"/>
</dbReference>
<dbReference type="GO" id="GO:0042398">
    <property type="term" value="P:modified amino acid biosynthetic process"/>
    <property type="evidence" value="ECO:0007669"/>
    <property type="project" value="InterPro"/>
</dbReference>
<evidence type="ECO:0000256" key="3">
    <source>
        <dbReference type="ARBA" id="ARBA00022840"/>
    </source>
</evidence>
<dbReference type="Proteomes" id="UP000617041">
    <property type="component" value="Unassembled WGS sequence"/>
</dbReference>
<evidence type="ECO:0000256" key="1">
    <source>
        <dbReference type="ARBA" id="ARBA00022598"/>
    </source>
</evidence>
<dbReference type="SUPFAM" id="SSF55931">
    <property type="entry name" value="Glutamine synthetase/guanido kinase"/>
    <property type="match status" value="1"/>
</dbReference>
<comment type="catalytic activity">
    <reaction evidence="4">
        <text>L-cysteine + L-glutamate + ATP = gamma-L-glutamyl-L-cysteine + ADP + phosphate + H(+)</text>
        <dbReference type="Rhea" id="RHEA:13285"/>
        <dbReference type="ChEBI" id="CHEBI:15378"/>
        <dbReference type="ChEBI" id="CHEBI:29985"/>
        <dbReference type="ChEBI" id="CHEBI:30616"/>
        <dbReference type="ChEBI" id="CHEBI:35235"/>
        <dbReference type="ChEBI" id="CHEBI:43474"/>
        <dbReference type="ChEBI" id="CHEBI:58173"/>
        <dbReference type="ChEBI" id="CHEBI:456216"/>
        <dbReference type="EC" id="6.3.2.2"/>
    </reaction>
</comment>
<dbReference type="InterPro" id="IPR050141">
    <property type="entry name" value="GCL_type2/YbdK_subfam"/>
</dbReference>
<keyword evidence="2 4" id="KW-0547">Nucleotide-binding</keyword>
<dbReference type="Gene3D" id="3.30.590.20">
    <property type="match status" value="1"/>
</dbReference>
<dbReference type="Pfam" id="PF04107">
    <property type="entry name" value="GCS2"/>
    <property type="match status" value="1"/>
</dbReference>
<keyword evidence="6" id="KW-1185">Reference proteome</keyword>
<sequence>MPEPAPPDVTPAGDDPNALPVLEPFRASEPLTIGVELELQLVNTHDYDLAPFSDEMLRLMSRIDLPGAVVPEMTSSMIEVSTGVCRSHAQVREELEQLRSALVRSADRLNIAVVGGGTHPFQQWHRQRIYDKPRFRELSELYGYLSKQFTVFGQHVHVGCHDADAALLMLHRMSRYIPHFVALSASSPFVQGQDTQFDSARLNSVAAFPMSGRAPFTLSWDGFRDFFSRSTRTGVVRSMKDFYWDIRPKPEYGTIEIRVFDTPLTASRAAALAGFVQALAAWLLHEQPFVPREEDYMVYTYNRFQACRFGLEAVYVDPVSGRHQPLREHILQTLAVVAPHARDVGASEAIEQLAEATRAGVNDARWLRQKQGAERLLAEVVRQASLRFQQAA</sequence>
<dbReference type="AlphaFoldDB" id="A0A934PZA6"/>
<dbReference type="GO" id="GO:0004357">
    <property type="term" value="F:glutamate-cysteine ligase activity"/>
    <property type="evidence" value="ECO:0007669"/>
    <property type="project" value="UniProtKB-EC"/>
</dbReference>
<name>A0A934PZA6_9BURK</name>
<comment type="function">
    <text evidence="4">ATP-dependent carboxylate-amine ligase which exhibits weak glutamate--cysteine ligase activity.</text>
</comment>
<comment type="similarity">
    <text evidence="4">Belongs to the glutamate--cysteine ligase type 2 family. YbdK subfamily.</text>
</comment>
<evidence type="ECO:0000256" key="4">
    <source>
        <dbReference type="HAMAP-Rule" id="MF_01609"/>
    </source>
</evidence>
<proteinExistence type="inferred from homology"/>
<dbReference type="NCBIfam" id="NF010040">
    <property type="entry name" value="PRK13516.1"/>
    <property type="match status" value="1"/>
</dbReference>
<reference evidence="5" key="1">
    <citation type="submission" date="2020-12" db="EMBL/GenBank/DDBJ databases">
        <title>Ramlibacter sp. nov., isolated from a freshwater alga, Cryptomonas.</title>
        <authorList>
            <person name="Kim H.M."/>
            <person name="Jeon C.O."/>
        </authorList>
    </citation>
    <scope>NUCLEOTIDE SEQUENCE</scope>
    <source>
        <strain evidence="5">CrO1</strain>
    </source>
</reference>
<dbReference type="PANTHER" id="PTHR36510">
    <property type="entry name" value="GLUTAMATE--CYSTEINE LIGASE 2-RELATED"/>
    <property type="match status" value="1"/>
</dbReference>
<dbReference type="NCBIfam" id="TIGR02050">
    <property type="entry name" value="gshA_cyan_rel"/>
    <property type="match status" value="1"/>
</dbReference>
<evidence type="ECO:0000256" key="2">
    <source>
        <dbReference type="ARBA" id="ARBA00022741"/>
    </source>
</evidence>
<keyword evidence="3 4" id="KW-0067">ATP-binding</keyword>
<dbReference type="HAMAP" id="MF_01609">
    <property type="entry name" value="Glu_cys_ligase_2"/>
    <property type="match status" value="1"/>
</dbReference>
<evidence type="ECO:0000313" key="6">
    <source>
        <dbReference type="Proteomes" id="UP000617041"/>
    </source>
</evidence>
<gene>
    <name evidence="5" type="ORF">I8E28_03075</name>
</gene>
<keyword evidence="1 4" id="KW-0436">Ligase</keyword>
<evidence type="ECO:0000313" key="5">
    <source>
        <dbReference type="EMBL" id="MBK0391566.1"/>
    </source>
</evidence>
<dbReference type="EMBL" id="JAEDAO010000001">
    <property type="protein sequence ID" value="MBK0391566.1"/>
    <property type="molecule type" value="Genomic_DNA"/>
</dbReference>
<dbReference type="InterPro" id="IPR011793">
    <property type="entry name" value="YbdK"/>
</dbReference>
<organism evidence="5 6">
    <name type="scientific">Ramlibacter algicola</name>
    <dbReference type="NCBI Taxonomy" id="2795217"/>
    <lineage>
        <taxon>Bacteria</taxon>
        <taxon>Pseudomonadati</taxon>
        <taxon>Pseudomonadota</taxon>
        <taxon>Betaproteobacteria</taxon>
        <taxon>Burkholderiales</taxon>
        <taxon>Comamonadaceae</taxon>
        <taxon>Ramlibacter</taxon>
    </lineage>
</organism>
<dbReference type="PANTHER" id="PTHR36510:SF1">
    <property type="entry name" value="GLUTAMATE--CYSTEINE LIGASE 2-RELATED"/>
    <property type="match status" value="1"/>
</dbReference>
<dbReference type="EC" id="6.3.2.2" evidence="4"/>
<accession>A0A934PZA6</accession>
<dbReference type="GO" id="GO:0005524">
    <property type="term" value="F:ATP binding"/>
    <property type="evidence" value="ECO:0007669"/>
    <property type="project" value="UniProtKB-KW"/>
</dbReference>
<comment type="caution">
    <text evidence="5">The sequence shown here is derived from an EMBL/GenBank/DDBJ whole genome shotgun (WGS) entry which is preliminary data.</text>
</comment>
<protein>
    <recommendedName>
        <fullName evidence="4">Putative glutamate--cysteine ligase 2</fullName>
        <ecNumber evidence="4">6.3.2.2</ecNumber>
    </recommendedName>
    <alternativeName>
        <fullName evidence="4">Gamma-glutamylcysteine synthetase 2</fullName>
        <shortName evidence="4">GCS 2</shortName>
        <shortName evidence="4">Gamma-GCS 2</shortName>
    </alternativeName>
</protein>
<dbReference type="RefSeq" id="WP_200786374.1">
    <property type="nucleotide sequence ID" value="NZ_JAEDAO010000001.1"/>
</dbReference>